<feature type="compositionally biased region" description="Pro residues" evidence="1">
    <location>
        <begin position="77"/>
        <end position="91"/>
    </location>
</feature>
<dbReference type="SUPFAM" id="SSF110997">
    <property type="entry name" value="Sporulation related repeat"/>
    <property type="match status" value="1"/>
</dbReference>
<dbReference type="Proteomes" id="UP001165541">
    <property type="component" value="Unassembled WGS sequence"/>
</dbReference>
<reference evidence="4" key="1">
    <citation type="submission" date="2022-05" db="EMBL/GenBank/DDBJ databases">
        <title>Schlegelella sp. nov., isolated from mangrove soil.</title>
        <authorList>
            <person name="Liu Y."/>
            <person name="Ge X."/>
            <person name="Liu W."/>
        </authorList>
    </citation>
    <scope>NUCLEOTIDE SEQUENCE</scope>
    <source>
        <strain evidence="4">S2-27</strain>
    </source>
</reference>
<evidence type="ECO:0000259" key="3">
    <source>
        <dbReference type="PROSITE" id="PS51724"/>
    </source>
</evidence>
<dbReference type="PROSITE" id="PS51724">
    <property type="entry name" value="SPOR"/>
    <property type="match status" value="1"/>
</dbReference>
<accession>A0ABT0YHK4</accession>
<keyword evidence="2" id="KW-1133">Transmembrane helix</keyword>
<dbReference type="InterPro" id="IPR052521">
    <property type="entry name" value="Cell_div_SPOR-domain"/>
</dbReference>
<dbReference type="Pfam" id="PF05036">
    <property type="entry name" value="SPOR"/>
    <property type="match status" value="1"/>
</dbReference>
<protein>
    <submittedName>
        <fullName evidence="4">SPOR domain-containing protein</fullName>
    </submittedName>
</protein>
<keyword evidence="2" id="KW-0472">Membrane</keyword>
<dbReference type="PANTHER" id="PTHR38687:SF1">
    <property type="entry name" value="CELL DIVISION PROTEIN DEDD"/>
    <property type="match status" value="1"/>
</dbReference>
<dbReference type="InterPro" id="IPR036680">
    <property type="entry name" value="SPOR-like_sf"/>
</dbReference>
<dbReference type="PANTHER" id="PTHR38687">
    <property type="entry name" value="CELL DIVISION PROTEIN DEDD-RELATED"/>
    <property type="match status" value="1"/>
</dbReference>
<feature type="transmembrane region" description="Helical" evidence="2">
    <location>
        <begin position="35"/>
        <end position="53"/>
    </location>
</feature>
<dbReference type="Gene3D" id="3.30.70.1070">
    <property type="entry name" value="Sporulation related repeat"/>
    <property type="match status" value="1"/>
</dbReference>
<evidence type="ECO:0000256" key="1">
    <source>
        <dbReference type="SAM" id="MobiDB-lite"/>
    </source>
</evidence>
<dbReference type="RefSeq" id="WP_251776357.1">
    <property type="nucleotide sequence ID" value="NZ_JAMKFE010000001.1"/>
</dbReference>
<gene>
    <name evidence="4" type="ORF">M8A51_01560</name>
</gene>
<organism evidence="4 5">
    <name type="scientific">Caldimonas mangrovi</name>
    <dbReference type="NCBI Taxonomy" id="2944811"/>
    <lineage>
        <taxon>Bacteria</taxon>
        <taxon>Pseudomonadati</taxon>
        <taxon>Pseudomonadota</taxon>
        <taxon>Betaproteobacteria</taxon>
        <taxon>Burkholderiales</taxon>
        <taxon>Sphaerotilaceae</taxon>
        <taxon>Caldimonas</taxon>
    </lineage>
</organism>
<evidence type="ECO:0000313" key="5">
    <source>
        <dbReference type="Proteomes" id="UP001165541"/>
    </source>
</evidence>
<proteinExistence type="predicted"/>
<keyword evidence="5" id="KW-1185">Reference proteome</keyword>
<keyword evidence="2" id="KW-0812">Transmembrane</keyword>
<evidence type="ECO:0000256" key="2">
    <source>
        <dbReference type="SAM" id="Phobius"/>
    </source>
</evidence>
<comment type="caution">
    <text evidence="4">The sequence shown here is derived from an EMBL/GenBank/DDBJ whole genome shotgun (WGS) entry which is preliminary data.</text>
</comment>
<dbReference type="InterPro" id="IPR007730">
    <property type="entry name" value="SPOR-like_dom"/>
</dbReference>
<feature type="region of interest" description="Disordered" evidence="1">
    <location>
        <begin position="64"/>
        <end position="159"/>
    </location>
</feature>
<dbReference type="EMBL" id="JAMKFE010000001">
    <property type="protein sequence ID" value="MCM5678215.1"/>
    <property type="molecule type" value="Genomic_DNA"/>
</dbReference>
<sequence>MGLLSFFKRSAANPPAPAAAPESVEQARARARHRLIGAAVLVLIGVIGFPLLFETQPRPIPVDLPIEIPQRDGAPPLAVPAPKPAPEPTQAPAPAERSGDVIDESAAEAGREVAADPTAPMPAPRQETARAEPKPAAATPPKPEPSRPEPPKPSATDAARARALLEGRDTAKPAAAASDSRFIVQVGAYSETGSARDMRLKVEKLGLKTYTQVIDTGSGKRVRVRVGPFASREEADRAAAKLKAAGLPSAVLTL</sequence>
<evidence type="ECO:0000313" key="4">
    <source>
        <dbReference type="EMBL" id="MCM5678215.1"/>
    </source>
</evidence>
<name>A0ABT0YHK4_9BURK</name>
<feature type="domain" description="SPOR" evidence="3">
    <location>
        <begin position="176"/>
        <end position="254"/>
    </location>
</feature>